<dbReference type="Proteomes" id="UP001161017">
    <property type="component" value="Unassembled WGS sequence"/>
</dbReference>
<evidence type="ECO:0000313" key="1">
    <source>
        <dbReference type="EMBL" id="MDI1489944.1"/>
    </source>
</evidence>
<sequence length="356" mass="40556">MISSASLKQRQTPPEPMELKIRDWNDVVSDETKCMRLSHAEEMNFLSSMNANLAAYLQHHPDMAHELMVPSGFKDCLVRRYERYLSGANLLCVQNGVLDEAIFKAEAFDALLPGTPKVHQNPKNATVPTWREVNTYVCGNAKDQLMGEAMAPHFEYLSTGQRVRILKYKKTGIEIEINAKQWLYIWDHHVCCFLDSPDPKNAEFVALHKAYDELRALPAIYHEWKFPIGQQVAVLLKQLEHRLRAAHVGRPNPCSECCPFRKPTKKVYTEFLNKQAAAAIVCKERVDKKQSTHAATYDPVVRAEYGKLGVSLPEDFNECWGLGHCGDRHTSVNEESDDQDWGELPAAFKNRIRSAF</sequence>
<dbReference type="AlphaFoldDB" id="A0AA43TVY9"/>
<comment type="caution">
    <text evidence="1">The sequence shown here is derived from an EMBL/GenBank/DDBJ whole genome shotgun (WGS) entry which is preliminary data.</text>
</comment>
<proteinExistence type="predicted"/>
<gene>
    <name evidence="1" type="ORF">OHK93_001143</name>
</gene>
<evidence type="ECO:0000313" key="2">
    <source>
        <dbReference type="Proteomes" id="UP001161017"/>
    </source>
</evidence>
<reference evidence="1" key="1">
    <citation type="journal article" date="2023" name="Genome Biol. Evol.">
        <title>First Whole Genome Sequence and Flow Cytometry Genome Size Data for the Lichen-Forming Fungus Ramalina farinacea (Ascomycota).</title>
        <authorList>
            <person name="Llewellyn T."/>
            <person name="Mian S."/>
            <person name="Hill R."/>
            <person name="Leitch I.J."/>
            <person name="Gaya E."/>
        </authorList>
    </citation>
    <scope>NUCLEOTIDE SEQUENCE</scope>
    <source>
        <strain evidence="1">LIQ254RAFAR</strain>
    </source>
</reference>
<organism evidence="1 2">
    <name type="scientific">Ramalina farinacea</name>
    <dbReference type="NCBI Taxonomy" id="258253"/>
    <lineage>
        <taxon>Eukaryota</taxon>
        <taxon>Fungi</taxon>
        <taxon>Dikarya</taxon>
        <taxon>Ascomycota</taxon>
        <taxon>Pezizomycotina</taxon>
        <taxon>Lecanoromycetes</taxon>
        <taxon>OSLEUM clade</taxon>
        <taxon>Lecanoromycetidae</taxon>
        <taxon>Lecanorales</taxon>
        <taxon>Lecanorineae</taxon>
        <taxon>Ramalinaceae</taxon>
        <taxon>Ramalina</taxon>
    </lineage>
</organism>
<accession>A0AA43TVY9</accession>
<keyword evidence="2" id="KW-1185">Reference proteome</keyword>
<name>A0AA43TVY9_9LECA</name>
<protein>
    <submittedName>
        <fullName evidence="1">Uncharacterized protein</fullName>
    </submittedName>
</protein>
<dbReference type="EMBL" id="JAPUFD010000010">
    <property type="protein sequence ID" value="MDI1489944.1"/>
    <property type="molecule type" value="Genomic_DNA"/>
</dbReference>